<proteinExistence type="predicted"/>
<organism evidence="1 2">
    <name type="scientific">Danio rerio</name>
    <name type="common">Zebrafish</name>
    <name type="synonym">Brachydanio rerio</name>
    <dbReference type="NCBI Taxonomy" id="7955"/>
    <lineage>
        <taxon>Eukaryota</taxon>
        <taxon>Metazoa</taxon>
        <taxon>Chordata</taxon>
        <taxon>Craniata</taxon>
        <taxon>Vertebrata</taxon>
        <taxon>Euteleostomi</taxon>
        <taxon>Actinopterygii</taxon>
        <taxon>Neopterygii</taxon>
        <taxon>Teleostei</taxon>
        <taxon>Ostariophysi</taxon>
        <taxon>Cypriniformes</taxon>
        <taxon>Danionidae</taxon>
        <taxon>Danioninae</taxon>
        <taxon>Danio</taxon>
    </lineage>
</organism>
<dbReference type="Proteomes" id="UP000000437">
    <property type="component" value="Chromosome 25"/>
</dbReference>
<reference evidence="2" key="1">
    <citation type="submission" date="2025-08" db="UniProtKB">
        <authorList>
            <consortium name="RefSeq"/>
        </authorList>
    </citation>
    <scope>IDENTIFICATION</scope>
    <source>
        <strain evidence="2">Tuebingen</strain>
        <tissue evidence="2">Fibroblasts and whole tissue</tissue>
    </source>
</reference>
<accession>A0AC58IXG9</accession>
<protein>
    <submittedName>
        <fullName evidence="2">Intestinal mucin-like protein</fullName>
    </submittedName>
</protein>
<dbReference type="RefSeq" id="XP_073798922.1">
    <property type="nucleotide sequence ID" value="XM_073942821.1"/>
</dbReference>
<name>A0AC58IXG9_DANRE</name>
<sequence length="777" mass="87380">MKEISPQFNLAIYIENVYCDPAENVSCPRSLIVSYNKQNITLRSHRLMGGANLEALEGNIMLALPYDNNGLRVISSDLNLLLEIPKLNAYVLFGVSGFSINLPFQYFGKNTEGQCGTCNNNQNDDCPGSLANDCKIMAENWNTTVCTPPAPLPTPNSPHVHPDCYLLNTTFEACHSHVPPENFFSACQYDSSNNPAEVCASLQSYASVCAMFGVCIYWRNYTSQCNIGCSEDKVFLPCGSFEPPTCRDRQMESNITVSTEGCFCSQNTTLFTKDSGVCVPQPCGCLDSSGKPRRFNENFTHNCEDCVCDKARMSVICEPKKCPDVPPVNCTEPFMVVNVTDPSEPCCSRQVCNCSMCPFSEEKCEVGYELIVHPYGDFCPEIRCESKEVCAYNNTEYKPGSKIHVGPCVKCNCEWDPWTELYQMNCSYEVCPDDECYEGFEYVKQDGECCGTCKLMSCIYYRENNTKHILHDGDVKNFTCETVSCHEINGSFLIEKTKTVCSYSSVHVCEYGFEYVMKEGECCGTCEPVACIYQSPNNTIHILKDGQEFKYKCETVTCNHINDSFEMNITNMECIQLSSEDCASGFQYMKKDGECCGSCVQVACIYDAPDKTTHVLQEGLSYNISCMNVTCLKRNDVFTIKEEMKKCPSFNQDDCVEGTKQFDEDGCCPNCETRNCAPVKNVTRLKVNNCTSTEDVEITSCAGHCDSKSTLDLHGYMMNSCSCCQAERSSIREVTLMCEDDWQKWLNIRHNYTYIETCTCTPVMCEDYNNFRKEDYD</sequence>
<gene>
    <name evidence="2" type="primary">LOC100149773</name>
</gene>
<evidence type="ECO:0000313" key="1">
    <source>
        <dbReference type="Proteomes" id="UP000000437"/>
    </source>
</evidence>
<keyword evidence="1" id="KW-1185">Reference proteome</keyword>
<evidence type="ECO:0000313" key="2">
    <source>
        <dbReference type="RefSeq" id="XP_073798922.1"/>
    </source>
</evidence>